<feature type="region of interest" description="Disordered" evidence="1">
    <location>
        <begin position="236"/>
        <end position="308"/>
    </location>
</feature>
<keyword evidence="2" id="KW-0472">Membrane</keyword>
<organism evidence="3 4">
    <name type="scientific">Amniculicola lignicola CBS 123094</name>
    <dbReference type="NCBI Taxonomy" id="1392246"/>
    <lineage>
        <taxon>Eukaryota</taxon>
        <taxon>Fungi</taxon>
        <taxon>Dikarya</taxon>
        <taxon>Ascomycota</taxon>
        <taxon>Pezizomycotina</taxon>
        <taxon>Dothideomycetes</taxon>
        <taxon>Pleosporomycetidae</taxon>
        <taxon>Pleosporales</taxon>
        <taxon>Amniculicolaceae</taxon>
        <taxon>Amniculicola</taxon>
    </lineage>
</organism>
<keyword evidence="2" id="KW-0812">Transmembrane</keyword>
<feature type="transmembrane region" description="Helical" evidence="2">
    <location>
        <begin position="83"/>
        <end position="106"/>
    </location>
</feature>
<feature type="transmembrane region" description="Helical" evidence="2">
    <location>
        <begin position="193"/>
        <end position="212"/>
    </location>
</feature>
<evidence type="ECO:0000256" key="1">
    <source>
        <dbReference type="SAM" id="MobiDB-lite"/>
    </source>
</evidence>
<dbReference type="AlphaFoldDB" id="A0A6A5WW91"/>
<reference evidence="3" key="1">
    <citation type="journal article" date="2020" name="Stud. Mycol.">
        <title>101 Dothideomycetes genomes: a test case for predicting lifestyles and emergence of pathogens.</title>
        <authorList>
            <person name="Haridas S."/>
            <person name="Albert R."/>
            <person name="Binder M."/>
            <person name="Bloem J."/>
            <person name="Labutti K."/>
            <person name="Salamov A."/>
            <person name="Andreopoulos B."/>
            <person name="Baker S."/>
            <person name="Barry K."/>
            <person name="Bills G."/>
            <person name="Bluhm B."/>
            <person name="Cannon C."/>
            <person name="Castanera R."/>
            <person name="Culley D."/>
            <person name="Daum C."/>
            <person name="Ezra D."/>
            <person name="Gonzalez J."/>
            <person name="Henrissat B."/>
            <person name="Kuo A."/>
            <person name="Liang C."/>
            <person name="Lipzen A."/>
            <person name="Lutzoni F."/>
            <person name="Magnuson J."/>
            <person name="Mondo S."/>
            <person name="Nolan M."/>
            <person name="Ohm R."/>
            <person name="Pangilinan J."/>
            <person name="Park H.-J."/>
            <person name="Ramirez L."/>
            <person name="Alfaro M."/>
            <person name="Sun H."/>
            <person name="Tritt A."/>
            <person name="Yoshinaga Y."/>
            <person name="Zwiers L.-H."/>
            <person name="Turgeon B."/>
            <person name="Goodwin S."/>
            <person name="Spatafora J."/>
            <person name="Crous P."/>
            <person name="Grigoriev I."/>
        </authorList>
    </citation>
    <scope>NUCLEOTIDE SEQUENCE</scope>
    <source>
        <strain evidence="3">CBS 123094</strain>
    </source>
</reference>
<keyword evidence="2" id="KW-1133">Transmembrane helix</keyword>
<evidence type="ECO:0000256" key="2">
    <source>
        <dbReference type="SAM" id="Phobius"/>
    </source>
</evidence>
<keyword evidence="4" id="KW-1185">Reference proteome</keyword>
<feature type="transmembrane region" description="Helical" evidence="2">
    <location>
        <begin position="12"/>
        <end position="31"/>
    </location>
</feature>
<feature type="transmembrane region" description="Helical" evidence="2">
    <location>
        <begin position="118"/>
        <end position="141"/>
    </location>
</feature>
<dbReference type="EMBL" id="ML977561">
    <property type="protein sequence ID" value="KAF2006010.1"/>
    <property type="molecule type" value="Genomic_DNA"/>
</dbReference>
<proteinExistence type="predicted"/>
<evidence type="ECO:0000313" key="4">
    <source>
        <dbReference type="Proteomes" id="UP000799779"/>
    </source>
</evidence>
<dbReference type="OrthoDB" id="3796171at2759"/>
<name>A0A6A5WW91_9PLEO</name>
<protein>
    <submittedName>
        <fullName evidence="3">Uncharacterized protein</fullName>
    </submittedName>
</protein>
<evidence type="ECO:0000313" key="3">
    <source>
        <dbReference type="EMBL" id="KAF2006010.1"/>
    </source>
</evidence>
<sequence>MQTSPTGLRVLYLITPALLLLLPTSILIVLLDRISRTAWNNSTTTTWLTSSDQLTLTIPPNSGLNATNSLLEVDVAIDRAPQWAFIGLALVAFIASILDSCAIWELRRIEGSRTTQRVWMWILFVVNFCVFGASIGLLGWASALQGAQKWSGIAAVEKAERATVETWSCMVDEYFPSEAWAKHVCGLSKATRLLLIPLALSALLVLVSAYILTRDRGSLSWLFGGKGRYAGFPDLYPMQPHQHQQQQPFLNHPYQGQGLPQGPPQGQQQYGMQPQVQRPAQTQAQAQDLPELQPQVQGVAGAGKTTFR</sequence>
<feature type="compositionally biased region" description="Low complexity" evidence="1">
    <location>
        <begin position="239"/>
        <end position="277"/>
    </location>
</feature>
<dbReference type="Proteomes" id="UP000799779">
    <property type="component" value="Unassembled WGS sequence"/>
</dbReference>
<accession>A0A6A5WW91</accession>
<gene>
    <name evidence="3" type="ORF">P154DRAFT_518238</name>
</gene>